<gene>
    <name evidence="1" type="ORF">GCM10009745_77950</name>
</gene>
<protein>
    <recommendedName>
        <fullName evidence="3">SRPBCC family protein</fullName>
    </recommendedName>
</protein>
<evidence type="ECO:0000313" key="1">
    <source>
        <dbReference type="EMBL" id="GAA1717612.1"/>
    </source>
</evidence>
<evidence type="ECO:0008006" key="3">
    <source>
        <dbReference type="Google" id="ProtNLM"/>
    </source>
</evidence>
<accession>A0ABP4V4S5</accession>
<proteinExistence type="predicted"/>
<dbReference type="EMBL" id="BAAANF010000028">
    <property type="protein sequence ID" value="GAA1717612.1"/>
    <property type="molecule type" value="Genomic_DNA"/>
</dbReference>
<reference evidence="2" key="1">
    <citation type="journal article" date="2019" name="Int. J. Syst. Evol. Microbiol.">
        <title>The Global Catalogue of Microorganisms (GCM) 10K type strain sequencing project: providing services to taxonomists for standard genome sequencing and annotation.</title>
        <authorList>
            <consortium name="The Broad Institute Genomics Platform"/>
            <consortium name="The Broad Institute Genome Sequencing Center for Infectious Disease"/>
            <person name="Wu L."/>
            <person name="Ma J."/>
        </authorList>
    </citation>
    <scope>NUCLEOTIDE SEQUENCE [LARGE SCALE GENOMIC DNA]</scope>
    <source>
        <strain evidence="2">JCM 14307</strain>
    </source>
</reference>
<sequence length="137" mass="14336">MAAEVGTELVLQPAAWPELAAWRGTVAWPTTVAVSGVVAQMRAGAEATVRVVGGRADAGTAEAGRVVGWLILGGSWTRTLRGMTRGVGGGRVRGFGGVWGLTTGLTRRRLLGMASRRMKVRSRTVLLVRPSIRGVTG</sequence>
<keyword evidence="2" id="KW-1185">Reference proteome</keyword>
<dbReference type="Proteomes" id="UP001500280">
    <property type="component" value="Unassembled WGS sequence"/>
</dbReference>
<comment type="caution">
    <text evidence="1">The sequence shown here is derived from an EMBL/GenBank/DDBJ whole genome shotgun (WGS) entry which is preliminary data.</text>
</comment>
<evidence type="ECO:0000313" key="2">
    <source>
        <dbReference type="Proteomes" id="UP001500280"/>
    </source>
</evidence>
<name>A0ABP4V4S5_9ACTN</name>
<organism evidence="1 2">
    <name type="scientific">Kribbella yunnanensis</name>
    <dbReference type="NCBI Taxonomy" id="190194"/>
    <lineage>
        <taxon>Bacteria</taxon>
        <taxon>Bacillati</taxon>
        <taxon>Actinomycetota</taxon>
        <taxon>Actinomycetes</taxon>
        <taxon>Propionibacteriales</taxon>
        <taxon>Kribbellaceae</taxon>
        <taxon>Kribbella</taxon>
    </lineage>
</organism>